<dbReference type="AlphaFoldDB" id="A0A1F5VKS0"/>
<reference evidence="1 2" key="1">
    <citation type="journal article" date="2016" name="Nat. Commun.">
        <title>Thousands of microbial genomes shed light on interconnected biogeochemical processes in an aquifer system.</title>
        <authorList>
            <person name="Anantharaman K."/>
            <person name="Brown C.T."/>
            <person name="Hug L.A."/>
            <person name="Sharon I."/>
            <person name="Castelle C.J."/>
            <person name="Probst A.J."/>
            <person name="Thomas B.C."/>
            <person name="Singh A."/>
            <person name="Wilkins M.J."/>
            <person name="Karaoz U."/>
            <person name="Brodie E.L."/>
            <person name="Williams K.H."/>
            <person name="Hubbard S.S."/>
            <person name="Banfield J.F."/>
        </authorList>
    </citation>
    <scope>NUCLEOTIDE SEQUENCE [LARGE SCALE GENOMIC DNA]</scope>
</reference>
<gene>
    <name evidence="1" type="ORF">A2Y62_15495</name>
</gene>
<protein>
    <submittedName>
        <fullName evidence="1">Uncharacterized protein</fullName>
    </submittedName>
</protein>
<sequence length="70" mass="7966">MISKENPLIFIIKNIFITLSNELSIIIQCKKKAKLRKYLKLHHECDMLCFSVAADPRVCPYVVDTGAVSL</sequence>
<dbReference type="Proteomes" id="UP000178943">
    <property type="component" value="Unassembled WGS sequence"/>
</dbReference>
<comment type="caution">
    <text evidence="1">The sequence shown here is derived from an EMBL/GenBank/DDBJ whole genome shotgun (WGS) entry which is preliminary data.</text>
</comment>
<evidence type="ECO:0000313" key="1">
    <source>
        <dbReference type="EMBL" id="OGF64063.1"/>
    </source>
</evidence>
<proteinExistence type="predicted"/>
<evidence type="ECO:0000313" key="2">
    <source>
        <dbReference type="Proteomes" id="UP000178943"/>
    </source>
</evidence>
<dbReference type="EMBL" id="MFGW01000141">
    <property type="protein sequence ID" value="OGF64063.1"/>
    <property type="molecule type" value="Genomic_DNA"/>
</dbReference>
<organism evidence="1 2">
    <name type="scientific">Candidatus Fischerbacteria bacterium RBG_13_37_8</name>
    <dbReference type="NCBI Taxonomy" id="1817863"/>
    <lineage>
        <taxon>Bacteria</taxon>
        <taxon>Candidatus Fischeribacteriota</taxon>
    </lineage>
</organism>
<accession>A0A1F5VKS0</accession>
<name>A0A1F5VKS0_9BACT</name>